<evidence type="ECO:0000256" key="3">
    <source>
        <dbReference type="ARBA" id="ARBA00022475"/>
    </source>
</evidence>
<protein>
    <submittedName>
        <fullName evidence="10">2-keto-3-deoxygluconate permease</fullName>
    </submittedName>
</protein>
<evidence type="ECO:0000256" key="9">
    <source>
        <dbReference type="SAM" id="Phobius"/>
    </source>
</evidence>
<evidence type="ECO:0000256" key="5">
    <source>
        <dbReference type="ARBA" id="ARBA00022692"/>
    </source>
</evidence>
<reference evidence="10 11" key="1">
    <citation type="submission" date="2018-12" db="EMBL/GenBank/DDBJ databases">
        <authorList>
            <consortium name="Pathogen Informatics"/>
        </authorList>
    </citation>
    <scope>NUCLEOTIDE SEQUENCE [LARGE SCALE GENOMIC DNA]</scope>
    <source>
        <strain evidence="10 11">NCTC9419</strain>
    </source>
</reference>
<feature type="transmembrane region" description="Helical" evidence="9">
    <location>
        <begin position="12"/>
        <end position="29"/>
    </location>
</feature>
<gene>
    <name evidence="10" type="primary">kdgT_2</name>
    <name evidence="10" type="ORF">NCTC9419_01427</name>
</gene>
<evidence type="ECO:0000256" key="4">
    <source>
        <dbReference type="ARBA" id="ARBA00022597"/>
    </source>
</evidence>
<evidence type="ECO:0000256" key="2">
    <source>
        <dbReference type="ARBA" id="ARBA00022448"/>
    </source>
</evidence>
<keyword evidence="6" id="KW-0769">Symport</keyword>
<evidence type="ECO:0000313" key="11">
    <source>
        <dbReference type="Proteomes" id="UP000271603"/>
    </source>
</evidence>
<keyword evidence="7 9" id="KW-1133">Transmembrane helix</keyword>
<dbReference type="Pfam" id="PF03812">
    <property type="entry name" value="KdgT"/>
    <property type="match status" value="1"/>
</dbReference>
<keyword evidence="2" id="KW-0813">Transport</keyword>
<organism evidence="10 11">
    <name type="scientific">Serratia rubidaea</name>
    <name type="common">Serratia marinorubra</name>
    <dbReference type="NCBI Taxonomy" id="61652"/>
    <lineage>
        <taxon>Bacteria</taxon>
        <taxon>Pseudomonadati</taxon>
        <taxon>Pseudomonadota</taxon>
        <taxon>Gammaproteobacteria</taxon>
        <taxon>Enterobacterales</taxon>
        <taxon>Yersiniaceae</taxon>
        <taxon>Serratia</taxon>
    </lineage>
</organism>
<keyword evidence="4" id="KW-0762">Sugar transport</keyword>
<keyword evidence="5 9" id="KW-0812">Transmembrane</keyword>
<dbReference type="GO" id="GO:0015649">
    <property type="term" value="F:2-keto-3-deoxygluconate:proton symporter activity"/>
    <property type="evidence" value="ECO:0007669"/>
    <property type="project" value="InterPro"/>
</dbReference>
<evidence type="ECO:0000256" key="8">
    <source>
        <dbReference type="ARBA" id="ARBA00023136"/>
    </source>
</evidence>
<evidence type="ECO:0000256" key="6">
    <source>
        <dbReference type="ARBA" id="ARBA00022847"/>
    </source>
</evidence>
<dbReference type="AlphaFoldDB" id="A0A447QIN3"/>
<accession>A0A447QIN3</accession>
<evidence type="ECO:0000256" key="7">
    <source>
        <dbReference type="ARBA" id="ARBA00022989"/>
    </source>
</evidence>
<dbReference type="Proteomes" id="UP000271603">
    <property type="component" value="Chromosome"/>
</dbReference>
<name>A0A447QIN3_SERRU</name>
<dbReference type="InterPro" id="IPR004684">
    <property type="entry name" value="2keto-3dGluconate_permease"/>
</dbReference>
<keyword evidence="3" id="KW-1003">Cell membrane</keyword>
<dbReference type="GO" id="GO:0016020">
    <property type="term" value="C:membrane"/>
    <property type="evidence" value="ECO:0007669"/>
    <property type="project" value="InterPro"/>
</dbReference>
<dbReference type="EMBL" id="LR134155">
    <property type="protein sequence ID" value="VEA69938.1"/>
    <property type="molecule type" value="Genomic_DNA"/>
</dbReference>
<evidence type="ECO:0000313" key="10">
    <source>
        <dbReference type="EMBL" id="VEA69938.1"/>
    </source>
</evidence>
<comment type="similarity">
    <text evidence="1">Belongs to the KdgT transporter family.</text>
</comment>
<sequence length="64" mass="7475">MKLKAAIEKIPGGMMVVPLVLGALLNTFYTRGFRDRRFYHRVIQKRRRAADRRFPAVHGGRHQL</sequence>
<proteinExistence type="inferred from homology"/>
<keyword evidence="8 9" id="KW-0472">Membrane</keyword>
<evidence type="ECO:0000256" key="1">
    <source>
        <dbReference type="ARBA" id="ARBA00006430"/>
    </source>
</evidence>